<dbReference type="InterPro" id="IPR053146">
    <property type="entry name" value="QDO-like"/>
</dbReference>
<dbReference type="EMBL" id="JAEKNR010000027">
    <property type="protein sequence ID" value="MBJ7596870.1"/>
    <property type="molecule type" value="Genomic_DNA"/>
</dbReference>
<accession>A0A934N1D2</accession>
<dbReference type="RefSeq" id="WP_338198710.1">
    <property type="nucleotide sequence ID" value="NZ_JAEKNR010000027.1"/>
</dbReference>
<evidence type="ECO:0000259" key="1">
    <source>
        <dbReference type="Pfam" id="PF07883"/>
    </source>
</evidence>
<gene>
    <name evidence="2" type="ORF">JF922_02120</name>
</gene>
<dbReference type="PANTHER" id="PTHR36440:SF1">
    <property type="entry name" value="PUTATIVE (AFU_ORTHOLOGUE AFUA_8G07350)-RELATED"/>
    <property type="match status" value="1"/>
</dbReference>
<dbReference type="InterPro" id="IPR011051">
    <property type="entry name" value="RmlC_Cupin_sf"/>
</dbReference>
<feature type="domain" description="Cupin type-2" evidence="1">
    <location>
        <begin position="46"/>
        <end position="111"/>
    </location>
</feature>
<dbReference type="PANTHER" id="PTHR36440">
    <property type="entry name" value="PUTATIVE (AFU_ORTHOLOGUE AFUA_8G07350)-RELATED"/>
    <property type="match status" value="1"/>
</dbReference>
<dbReference type="InterPro" id="IPR014710">
    <property type="entry name" value="RmlC-like_jellyroll"/>
</dbReference>
<evidence type="ECO:0000313" key="2">
    <source>
        <dbReference type="EMBL" id="MBJ7596870.1"/>
    </source>
</evidence>
<sequence>MALNGTQSAWLSSREDAETVWFLATRMSVLASAKTTGGALGVIDCLLPPGFSPPLHVHSREDEPMYVVEGQVRFRAGEDEFLAGPGSFIFLPKGVPHTFVVEGDQPARVLELAMPGGLEQFHIEAGKPAEGPGLPPPAAPDVERLEEATRRYGIQQIGPPMVSVEE</sequence>
<comment type="caution">
    <text evidence="2">The sequence shown here is derived from an EMBL/GenBank/DDBJ whole genome shotgun (WGS) entry which is preliminary data.</text>
</comment>
<proteinExistence type="predicted"/>
<dbReference type="InterPro" id="IPR013096">
    <property type="entry name" value="Cupin_2"/>
</dbReference>
<dbReference type="Gene3D" id="2.60.120.10">
    <property type="entry name" value="Jelly Rolls"/>
    <property type="match status" value="1"/>
</dbReference>
<evidence type="ECO:0000313" key="3">
    <source>
        <dbReference type="Proteomes" id="UP000612893"/>
    </source>
</evidence>
<reference evidence="2" key="1">
    <citation type="submission" date="2020-10" db="EMBL/GenBank/DDBJ databases">
        <title>Ca. Dormibacterota MAGs.</title>
        <authorList>
            <person name="Montgomery K."/>
        </authorList>
    </citation>
    <scope>NUCLEOTIDE SEQUENCE [LARGE SCALE GENOMIC DNA]</scope>
    <source>
        <strain evidence="2">SC8812_S17_10</strain>
    </source>
</reference>
<keyword evidence="3" id="KW-1185">Reference proteome</keyword>
<dbReference type="AlphaFoldDB" id="A0A934N1D2"/>
<protein>
    <submittedName>
        <fullName evidence="2">Cupin domain-containing protein</fullName>
    </submittedName>
</protein>
<organism evidence="2 3">
    <name type="scientific">Candidatus Nephthysia bennettiae</name>
    <dbReference type="NCBI Taxonomy" id="3127016"/>
    <lineage>
        <taxon>Bacteria</taxon>
        <taxon>Bacillati</taxon>
        <taxon>Candidatus Dormiibacterota</taxon>
        <taxon>Candidatus Dormibacteria</taxon>
        <taxon>Candidatus Dormibacterales</taxon>
        <taxon>Candidatus Dormibacteraceae</taxon>
        <taxon>Candidatus Nephthysia</taxon>
    </lineage>
</organism>
<dbReference type="SUPFAM" id="SSF51182">
    <property type="entry name" value="RmlC-like cupins"/>
    <property type="match status" value="1"/>
</dbReference>
<dbReference type="Pfam" id="PF07883">
    <property type="entry name" value="Cupin_2"/>
    <property type="match status" value="1"/>
</dbReference>
<dbReference type="Proteomes" id="UP000612893">
    <property type="component" value="Unassembled WGS sequence"/>
</dbReference>
<name>A0A934N1D2_9BACT</name>